<name>A0A814VK37_ADIRI</name>
<evidence type="ECO:0000313" key="1">
    <source>
        <dbReference type="EMBL" id="CAF1188199.1"/>
    </source>
</evidence>
<protein>
    <submittedName>
        <fullName evidence="1">Uncharacterized protein</fullName>
    </submittedName>
</protein>
<evidence type="ECO:0000313" key="2">
    <source>
        <dbReference type="EMBL" id="CAF1641189.1"/>
    </source>
</evidence>
<comment type="caution">
    <text evidence="1">The sequence shown here is derived from an EMBL/GenBank/DDBJ whole genome shotgun (WGS) entry which is preliminary data.</text>
</comment>
<dbReference type="AlphaFoldDB" id="A0A814VK37"/>
<dbReference type="EMBL" id="CAJNOJ010000141">
    <property type="protein sequence ID" value="CAF1188199.1"/>
    <property type="molecule type" value="Genomic_DNA"/>
</dbReference>
<dbReference type="OrthoDB" id="5963120at2759"/>
<dbReference type="Proteomes" id="UP000663828">
    <property type="component" value="Unassembled WGS sequence"/>
</dbReference>
<evidence type="ECO:0000313" key="4">
    <source>
        <dbReference type="Proteomes" id="UP000663852"/>
    </source>
</evidence>
<dbReference type="Proteomes" id="UP000663852">
    <property type="component" value="Unassembled WGS sequence"/>
</dbReference>
<evidence type="ECO:0000313" key="3">
    <source>
        <dbReference type="Proteomes" id="UP000663828"/>
    </source>
</evidence>
<sequence>MKVLCLLFSLRSSSIPVLPYKKIATSITNTVSLPQQCYNYTTIVNETRLTTDLLIFRQYVRFVNPSGTQLATTTPNNASGWTISGYPSIAGLTIDVIVCFAFDDNPCFGYIYGIQITNCNRFYVHGLYAAPVCYYRYCTQ</sequence>
<proteinExistence type="predicted"/>
<accession>A0A814VK37</accession>
<dbReference type="EMBL" id="CAJNOR010009107">
    <property type="protein sequence ID" value="CAF1641189.1"/>
    <property type="molecule type" value="Genomic_DNA"/>
</dbReference>
<gene>
    <name evidence="1" type="ORF">EDS130_LOCUS24646</name>
    <name evidence="2" type="ORF">XAT740_LOCUS53338</name>
</gene>
<organism evidence="1 4">
    <name type="scientific">Adineta ricciae</name>
    <name type="common">Rotifer</name>
    <dbReference type="NCBI Taxonomy" id="249248"/>
    <lineage>
        <taxon>Eukaryota</taxon>
        <taxon>Metazoa</taxon>
        <taxon>Spiralia</taxon>
        <taxon>Gnathifera</taxon>
        <taxon>Rotifera</taxon>
        <taxon>Eurotatoria</taxon>
        <taxon>Bdelloidea</taxon>
        <taxon>Adinetida</taxon>
        <taxon>Adinetidae</taxon>
        <taxon>Adineta</taxon>
    </lineage>
</organism>
<keyword evidence="3" id="KW-1185">Reference proteome</keyword>
<reference evidence="1" key="1">
    <citation type="submission" date="2021-02" db="EMBL/GenBank/DDBJ databases">
        <authorList>
            <person name="Nowell W R."/>
        </authorList>
    </citation>
    <scope>NUCLEOTIDE SEQUENCE</scope>
</reference>